<dbReference type="EMBL" id="BQNB010019028">
    <property type="protein sequence ID" value="GJT80831.1"/>
    <property type="molecule type" value="Genomic_DNA"/>
</dbReference>
<organism evidence="2 3">
    <name type="scientific">Tanacetum coccineum</name>
    <dbReference type="NCBI Taxonomy" id="301880"/>
    <lineage>
        <taxon>Eukaryota</taxon>
        <taxon>Viridiplantae</taxon>
        <taxon>Streptophyta</taxon>
        <taxon>Embryophyta</taxon>
        <taxon>Tracheophyta</taxon>
        <taxon>Spermatophyta</taxon>
        <taxon>Magnoliopsida</taxon>
        <taxon>eudicotyledons</taxon>
        <taxon>Gunneridae</taxon>
        <taxon>Pentapetalae</taxon>
        <taxon>asterids</taxon>
        <taxon>campanulids</taxon>
        <taxon>Asterales</taxon>
        <taxon>Asteraceae</taxon>
        <taxon>Asteroideae</taxon>
        <taxon>Anthemideae</taxon>
        <taxon>Anthemidinae</taxon>
        <taxon>Tanacetum</taxon>
    </lineage>
</organism>
<evidence type="ECO:0000313" key="3">
    <source>
        <dbReference type="Proteomes" id="UP001151760"/>
    </source>
</evidence>
<sequence length="171" mass="20186">MRGAVTIEQRVKVYQKARILELNRRNHEEHCFDNLYVISIKEYTAYSCPKLHSASMMDKISYTFTGLKKPYACIAFRFPLYRFYYPERKLIMEEMSEKFINEGKREVYELGRVMSDILLSKHEIKGVTTRGGKMTFEVTYDKEVNLDHNEPPGFKRNEQDKPKEVVVENGP</sequence>
<keyword evidence="3" id="KW-1185">Reference proteome</keyword>
<comment type="caution">
    <text evidence="2">The sequence shown here is derived from an EMBL/GenBank/DDBJ whole genome shotgun (WGS) entry which is preliminary data.</text>
</comment>
<gene>
    <name evidence="2" type="ORF">Tco_1055173</name>
</gene>
<reference evidence="2" key="2">
    <citation type="submission" date="2022-01" db="EMBL/GenBank/DDBJ databases">
        <authorList>
            <person name="Yamashiro T."/>
            <person name="Shiraishi A."/>
            <person name="Satake H."/>
            <person name="Nakayama K."/>
        </authorList>
    </citation>
    <scope>NUCLEOTIDE SEQUENCE</scope>
</reference>
<reference evidence="2" key="1">
    <citation type="journal article" date="2022" name="Int. J. Mol. Sci.">
        <title>Draft Genome of Tanacetum Coccineum: Genomic Comparison of Closely Related Tanacetum-Family Plants.</title>
        <authorList>
            <person name="Yamashiro T."/>
            <person name="Shiraishi A."/>
            <person name="Nakayama K."/>
            <person name="Satake H."/>
        </authorList>
    </citation>
    <scope>NUCLEOTIDE SEQUENCE</scope>
</reference>
<name>A0ABQ5H041_9ASTR</name>
<protein>
    <submittedName>
        <fullName evidence="2">Uncharacterized protein</fullName>
    </submittedName>
</protein>
<accession>A0ABQ5H041</accession>
<proteinExistence type="predicted"/>
<feature type="region of interest" description="Disordered" evidence="1">
    <location>
        <begin position="147"/>
        <end position="171"/>
    </location>
</feature>
<evidence type="ECO:0000256" key="1">
    <source>
        <dbReference type="SAM" id="MobiDB-lite"/>
    </source>
</evidence>
<evidence type="ECO:0000313" key="2">
    <source>
        <dbReference type="EMBL" id="GJT80831.1"/>
    </source>
</evidence>
<dbReference type="Proteomes" id="UP001151760">
    <property type="component" value="Unassembled WGS sequence"/>
</dbReference>